<evidence type="ECO:0000256" key="2">
    <source>
        <dbReference type="SAM" id="Phobius"/>
    </source>
</evidence>
<evidence type="ECO:0008006" key="5">
    <source>
        <dbReference type="Google" id="ProtNLM"/>
    </source>
</evidence>
<keyword evidence="2" id="KW-0472">Membrane</keyword>
<evidence type="ECO:0000256" key="1">
    <source>
        <dbReference type="SAM" id="MobiDB-lite"/>
    </source>
</evidence>
<feature type="region of interest" description="Disordered" evidence="1">
    <location>
        <begin position="271"/>
        <end position="305"/>
    </location>
</feature>
<keyword evidence="2" id="KW-1133">Transmembrane helix</keyword>
<accession>A0AAD4PEX4</accession>
<dbReference type="EMBL" id="SDAM02000018">
    <property type="protein sequence ID" value="KAH6837458.1"/>
    <property type="molecule type" value="Genomic_DNA"/>
</dbReference>
<evidence type="ECO:0000313" key="4">
    <source>
        <dbReference type="Proteomes" id="UP001190926"/>
    </source>
</evidence>
<proteinExistence type="predicted"/>
<organism evidence="3 4">
    <name type="scientific">Perilla frutescens var. hirtella</name>
    <name type="common">Perilla citriodora</name>
    <name type="synonym">Perilla setoyensis</name>
    <dbReference type="NCBI Taxonomy" id="608512"/>
    <lineage>
        <taxon>Eukaryota</taxon>
        <taxon>Viridiplantae</taxon>
        <taxon>Streptophyta</taxon>
        <taxon>Embryophyta</taxon>
        <taxon>Tracheophyta</taxon>
        <taxon>Spermatophyta</taxon>
        <taxon>Magnoliopsida</taxon>
        <taxon>eudicotyledons</taxon>
        <taxon>Gunneridae</taxon>
        <taxon>Pentapetalae</taxon>
        <taxon>asterids</taxon>
        <taxon>lamiids</taxon>
        <taxon>Lamiales</taxon>
        <taxon>Lamiaceae</taxon>
        <taxon>Nepetoideae</taxon>
        <taxon>Elsholtzieae</taxon>
        <taxon>Perilla</taxon>
    </lineage>
</organism>
<dbReference type="Proteomes" id="UP001190926">
    <property type="component" value="Unassembled WGS sequence"/>
</dbReference>
<gene>
    <name evidence="3" type="ORF">C2S53_018173</name>
</gene>
<protein>
    <recommendedName>
        <fullName evidence="5">DUF1985 domain-containing protein</fullName>
    </recommendedName>
</protein>
<keyword evidence="4" id="KW-1185">Reference proteome</keyword>
<keyword evidence="2" id="KW-0812">Transmembrane</keyword>
<name>A0AAD4PEX4_PERFH</name>
<comment type="caution">
    <text evidence="3">The sequence shown here is derived from an EMBL/GenBank/DDBJ whole genome shotgun (WGS) entry which is preliminary data.</text>
</comment>
<reference evidence="3 4" key="1">
    <citation type="journal article" date="2021" name="Nat. Commun.">
        <title>Incipient diploidization of the medicinal plant Perilla within 10,000 years.</title>
        <authorList>
            <person name="Zhang Y."/>
            <person name="Shen Q."/>
            <person name="Leng L."/>
            <person name="Zhang D."/>
            <person name="Chen S."/>
            <person name="Shi Y."/>
            <person name="Ning Z."/>
            <person name="Chen S."/>
        </authorList>
    </citation>
    <scope>NUCLEOTIDE SEQUENCE [LARGE SCALE GENOMIC DNA]</scope>
    <source>
        <strain evidence="4">cv. PC099</strain>
    </source>
</reference>
<feature type="transmembrane region" description="Helical" evidence="2">
    <location>
        <begin position="63"/>
        <end position="81"/>
    </location>
</feature>
<dbReference type="AlphaFoldDB" id="A0AAD4PEX4"/>
<evidence type="ECO:0000313" key="3">
    <source>
        <dbReference type="EMBL" id="KAH6837458.1"/>
    </source>
</evidence>
<sequence length="305" mass="34959">MAEQRRLNPGVGQGALVSVRCHIDWLKSEEASRALLFTNQRSLKFIDTSAAFRTKCQKTRGRSLLALKLAFLFVLYAVVLSRDRKEKNIEMQYRHIVDDLQKFEEYPWGCVFYEYLVRATLSQHMAYELMPDLGRDCANAVKENLSRFPRILRWKVEEYYQHDYLLGYFAPQFADRLITLQEIDAQIKELGRKFDVLKGLIRRSAVDEEHGVGADGDEQPVGVDCDEEVDEDYVEALLREVFEKVNGIGEMVVSEVEKRKDVLMVGEKGVDEFPEPELGSSSKPHKGSVFGLRPASPRAVMRSSK</sequence>